<dbReference type="Pfam" id="PF12826">
    <property type="entry name" value="HHH_2"/>
    <property type="match status" value="1"/>
</dbReference>
<dbReference type="InterPro" id="IPR012340">
    <property type="entry name" value="NA-bd_OB-fold"/>
</dbReference>
<evidence type="ECO:0000313" key="18">
    <source>
        <dbReference type="Proteomes" id="UP000069926"/>
    </source>
</evidence>
<dbReference type="SMART" id="SM00278">
    <property type="entry name" value="HhH1"/>
    <property type="match status" value="3"/>
</dbReference>
<dbReference type="STRING" id="634113.AUT07_00033"/>
<reference evidence="17 18" key="1">
    <citation type="submission" date="2016-01" db="EMBL/GenBank/DDBJ databases">
        <title>Genome sequence of Ca. Arsenophonus lipopteni, the exclusive symbiont of a blood sucking fly Lipoptena cervi (Diptera: Hippoboscidae).</title>
        <authorList>
            <person name="Novakova E."/>
            <person name="Hypsa V."/>
            <person name="Nguyen P."/>
            <person name="Husnik F."/>
            <person name="Darby A.C."/>
        </authorList>
    </citation>
    <scope>NUCLEOTIDE SEQUENCE [LARGE SCALE GENOMIC DNA]</scope>
    <source>
        <strain evidence="17 18">CB</strain>
    </source>
</reference>
<comment type="caution">
    <text evidence="14">Lacks conserved residue(s) required for the propagation of feature annotation.</text>
</comment>
<feature type="domain" description="BRCT" evidence="16">
    <location>
        <begin position="591"/>
        <end position="668"/>
    </location>
</feature>
<dbReference type="GO" id="GO:0005829">
    <property type="term" value="C:cytosol"/>
    <property type="evidence" value="ECO:0007669"/>
    <property type="project" value="TreeGrafter"/>
</dbReference>
<dbReference type="InterPro" id="IPR003583">
    <property type="entry name" value="Hlx-hairpin-Hlx_DNA-bd_motif"/>
</dbReference>
<keyword evidence="11 14" id="KW-0234">DNA repair</keyword>
<keyword evidence="5 14" id="KW-0235">DNA replication</keyword>
<dbReference type="SUPFAM" id="SSF47781">
    <property type="entry name" value="RuvA domain 2-like"/>
    <property type="match status" value="1"/>
</dbReference>
<evidence type="ECO:0000256" key="1">
    <source>
        <dbReference type="ARBA" id="ARBA00004067"/>
    </source>
</evidence>
<dbReference type="KEGG" id="asy:AUT07_00033"/>
<dbReference type="GO" id="GO:0003677">
    <property type="term" value="F:DNA binding"/>
    <property type="evidence" value="ECO:0007669"/>
    <property type="project" value="InterPro"/>
</dbReference>
<dbReference type="GO" id="GO:0006281">
    <property type="term" value="P:DNA repair"/>
    <property type="evidence" value="ECO:0007669"/>
    <property type="project" value="UniProtKB-KW"/>
</dbReference>
<evidence type="ECO:0000256" key="14">
    <source>
        <dbReference type="HAMAP-Rule" id="MF_01588"/>
    </source>
</evidence>
<dbReference type="Gene3D" id="1.10.287.610">
    <property type="entry name" value="Helix hairpin bin"/>
    <property type="match status" value="1"/>
</dbReference>
<feature type="active site" description="N6-AMP-lysine intermediate" evidence="14">
    <location>
        <position position="115"/>
    </location>
</feature>
<dbReference type="PIRSF" id="PIRSF001604">
    <property type="entry name" value="LigA"/>
    <property type="match status" value="1"/>
</dbReference>
<dbReference type="InterPro" id="IPR013839">
    <property type="entry name" value="DNAligase_adenylation"/>
</dbReference>
<dbReference type="Gene3D" id="1.10.150.20">
    <property type="entry name" value="5' to 3' exonuclease, C-terminal subdomain"/>
    <property type="match status" value="2"/>
</dbReference>
<dbReference type="InterPro" id="IPR013840">
    <property type="entry name" value="DNAligase_N"/>
</dbReference>
<comment type="similarity">
    <text evidence="13 14">Belongs to the NAD-dependent DNA ligase family. LigA subfamily.</text>
</comment>
<evidence type="ECO:0000256" key="7">
    <source>
        <dbReference type="ARBA" id="ARBA00022763"/>
    </source>
</evidence>
<keyword evidence="9 14" id="KW-0460">Magnesium</keyword>
<keyword evidence="7 14" id="KW-0227">DNA damage</keyword>
<dbReference type="PROSITE" id="PS50172">
    <property type="entry name" value="BRCT"/>
    <property type="match status" value="1"/>
</dbReference>
<dbReference type="Pfam" id="PF01653">
    <property type="entry name" value="DNA_ligase_aden"/>
    <property type="match status" value="1"/>
</dbReference>
<keyword evidence="6 14" id="KW-0479">Metal-binding</keyword>
<dbReference type="RefSeq" id="WP_066282553.1">
    <property type="nucleotide sequence ID" value="NZ_CP013920.1"/>
</dbReference>
<keyword evidence="8 14" id="KW-0862">Zinc</keyword>
<dbReference type="InterPro" id="IPR004149">
    <property type="entry name" value="Znf_DNAligase_C4"/>
</dbReference>
<feature type="binding site" evidence="14">
    <location>
        <position position="173"/>
    </location>
    <ligand>
        <name>NAD(+)</name>
        <dbReference type="ChEBI" id="CHEBI:57540"/>
    </ligand>
</feature>
<dbReference type="InterPro" id="IPR001679">
    <property type="entry name" value="DNA_ligase"/>
</dbReference>
<dbReference type="InterPro" id="IPR041663">
    <property type="entry name" value="DisA/LigA_HHH"/>
</dbReference>
<evidence type="ECO:0000256" key="12">
    <source>
        <dbReference type="ARBA" id="ARBA00034005"/>
    </source>
</evidence>
<keyword evidence="18" id="KW-1185">Reference proteome</keyword>
<dbReference type="FunFam" id="1.10.150.20:FF:000007">
    <property type="entry name" value="DNA ligase"/>
    <property type="match status" value="1"/>
</dbReference>
<dbReference type="PANTHER" id="PTHR23389:SF9">
    <property type="entry name" value="DNA LIGASE"/>
    <property type="match status" value="1"/>
</dbReference>
<keyword evidence="10 14" id="KW-0520">NAD</keyword>
<dbReference type="GO" id="GO:0006260">
    <property type="term" value="P:DNA replication"/>
    <property type="evidence" value="ECO:0007669"/>
    <property type="project" value="UniProtKB-KW"/>
</dbReference>
<dbReference type="SUPFAM" id="SSF50249">
    <property type="entry name" value="Nucleic acid-binding proteins"/>
    <property type="match status" value="1"/>
</dbReference>
<dbReference type="PROSITE" id="PS01056">
    <property type="entry name" value="DNA_LIGASE_N2"/>
    <property type="match status" value="1"/>
</dbReference>
<dbReference type="SMART" id="SM00292">
    <property type="entry name" value="BRCT"/>
    <property type="match status" value="1"/>
</dbReference>
<gene>
    <name evidence="14 17" type="primary">ligA</name>
    <name evidence="17" type="ORF">AUT07_00033</name>
</gene>
<comment type="cofactor">
    <cofactor evidence="14">
        <name>Mg(2+)</name>
        <dbReference type="ChEBI" id="CHEBI:18420"/>
    </cofactor>
    <cofactor evidence="14">
        <name>Mn(2+)</name>
        <dbReference type="ChEBI" id="CHEBI:29035"/>
    </cofactor>
</comment>
<proteinExistence type="inferred from homology"/>
<dbReference type="Gene3D" id="3.40.50.10190">
    <property type="entry name" value="BRCT domain"/>
    <property type="match status" value="1"/>
</dbReference>
<evidence type="ECO:0000256" key="3">
    <source>
        <dbReference type="ARBA" id="ARBA00013308"/>
    </source>
</evidence>
<dbReference type="InterPro" id="IPR036420">
    <property type="entry name" value="BRCT_dom_sf"/>
</dbReference>
<dbReference type="PATRIC" id="fig|634113.3.peg.30"/>
<dbReference type="FunFam" id="2.40.50.140:FF:000012">
    <property type="entry name" value="DNA ligase"/>
    <property type="match status" value="1"/>
</dbReference>
<dbReference type="EMBL" id="CP013920">
    <property type="protein sequence ID" value="AMA64627.1"/>
    <property type="molecule type" value="Genomic_DNA"/>
</dbReference>
<dbReference type="CDD" id="cd00114">
    <property type="entry name" value="LIGANc"/>
    <property type="match status" value="1"/>
</dbReference>
<keyword evidence="14" id="KW-0464">Manganese</keyword>
<dbReference type="InterPro" id="IPR018239">
    <property type="entry name" value="DNA_ligase_AS"/>
</dbReference>
<dbReference type="Gene3D" id="3.30.470.30">
    <property type="entry name" value="DNA ligase/mRNA capping enzyme"/>
    <property type="match status" value="1"/>
</dbReference>
<dbReference type="PANTHER" id="PTHR23389">
    <property type="entry name" value="CHROMOSOME TRANSMISSION FIDELITY FACTOR 18"/>
    <property type="match status" value="1"/>
</dbReference>
<dbReference type="InterPro" id="IPR033136">
    <property type="entry name" value="DNA_ligase_CS"/>
</dbReference>
<dbReference type="Proteomes" id="UP000069926">
    <property type="component" value="Chromosome"/>
</dbReference>
<dbReference type="NCBIfam" id="NF005932">
    <property type="entry name" value="PRK07956.1"/>
    <property type="match status" value="1"/>
</dbReference>
<dbReference type="Pfam" id="PF14520">
    <property type="entry name" value="HHH_5"/>
    <property type="match status" value="1"/>
</dbReference>
<dbReference type="SUPFAM" id="SSF52113">
    <property type="entry name" value="BRCT domain"/>
    <property type="match status" value="1"/>
</dbReference>
<evidence type="ECO:0000256" key="2">
    <source>
        <dbReference type="ARBA" id="ARBA00012722"/>
    </source>
</evidence>
<comment type="function">
    <text evidence="1 14">DNA ligase that catalyzes the formation of phosphodiester linkages between 5'-phosphoryl and 3'-hydroxyl groups in double-stranded DNA using NAD as a coenzyme and as the energy source for the reaction. It is essential for DNA replication and repair of damaged DNA.</text>
</comment>
<sequence>MKEKQSYLTQLKQQLRYHEYQYHVLDTPVISDLEYDLMMQELKNLEEKYPALITNDSPTQRVGGLPLKIFDQVYHDTPMLSLDNIFDKANYLSFDKRVHKILKNNETLMFCCELKVDGVAVSLLYENGVLIRAATRGDGKIGENITTNIRTIRDIPLRLFGDNIPERIEIRGEVFMTHKNFKKLNENSKRNNGKIFSNPRNVAAGSLRNLDPSITAKRSLSFFCYGFGSSYGKNLPDSQYKCLIQFKKWGLPVSDKIKRCQNREQILSYYNEIKENRLSLGFDIDGIVIKVDSLLLQKKIGFITRAPRWAVAFKFTNQEHITLLKDIKFQVGRTGIITPVAKLEPIIIEGVTISNATLHNFDEIRRLGLHIGDTVVIHRAGNVIPQIINVVINKRPINSLKIQLPRYCPVCGSNIKCIDNGVVIRCTSGLICAAQLKRTLMHFVSKRAMNIEGLGNKIIDQLVDKKYVMTVADLYLLKVDILTSLNRIGYKLARNLINSINKSKEITLAKFIYALGIREVGETTSINLSINYANLNSLMNTDIESLKEIQHVGEKIASYIINFFNDKYNIDIINKLINEIGINLQTIPDKKKDNKFINKTIALTGRLSCLTRNEIKDKLISFGAKVTNNISKKTNLLISGNFGSKTKLLKAKKLGIEIINEDHLMKLL</sequence>
<dbReference type="HAMAP" id="MF_01588">
    <property type="entry name" value="DNA_ligase_A"/>
    <property type="match status" value="1"/>
</dbReference>
<dbReference type="FunFam" id="1.10.287.610:FF:000002">
    <property type="entry name" value="DNA ligase"/>
    <property type="match status" value="1"/>
</dbReference>
<keyword evidence="4 14" id="KW-0436">Ligase</keyword>
<comment type="catalytic activity">
    <reaction evidence="12 14 15">
        <text>NAD(+) + (deoxyribonucleotide)n-3'-hydroxyl + 5'-phospho-(deoxyribonucleotide)m = (deoxyribonucleotide)n+m + AMP + beta-nicotinamide D-nucleotide.</text>
        <dbReference type="EC" id="6.5.1.2"/>
    </reaction>
</comment>
<evidence type="ECO:0000256" key="5">
    <source>
        <dbReference type="ARBA" id="ARBA00022705"/>
    </source>
</evidence>
<accession>A0A0X9W5W0</accession>
<evidence type="ECO:0000256" key="9">
    <source>
        <dbReference type="ARBA" id="ARBA00022842"/>
    </source>
</evidence>
<dbReference type="EC" id="6.5.1.2" evidence="2 14"/>
<feature type="binding site" evidence="14">
    <location>
        <position position="432"/>
    </location>
    <ligand>
        <name>Zn(2+)</name>
        <dbReference type="ChEBI" id="CHEBI:29105"/>
    </ligand>
</feature>
<feature type="binding site" evidence="14">
    <location>
        <begin position="81"/>
        <end position="82"/>
    </location>
    <ligand>
        <name>NAD(+)</name>
        <dbReference type="ChEBI" id="CHEBI:57540"/>
    </ligand>
</feature>
<evidence type="ECO:0000259" key="16">
    <source>
        <dbReference type="PROSITE" id="PS50172"/>
    </source>
</evidence>
<dbReference type="AlphaFoldDB" id="A0A0X9W5W0"/>
<dbReference type="Pfam" id="PF03119">
    <property type="entry name" value="DNA_ligase_ZBD"/>
    <property type="match status" value="1"/>
</dbReference>
<feature type="binding site" evidence="14">
    <location>
        <position position="136"/>
    </location>
    <ligand>
        <name>NAD(+)</name>
        <dbReference type="ChEBI" id="CHEBI:57540"/>
    </ligand>
</feature>
<feature type="binding site" evidence="14">
    <location>
        <position position="314"/>
    </location>
    <ligand>
        <name>NAD(+)</name>
        <dbReference type="ChEBI" id="CHEBI:57540"/>
    </ligand>
</feature>
<dbReference type="PROSITE" id="PS01055">
    <property type="entry name" value="DNA_LIGASE_N1"/>
    <property type="match status" value="1"/>
</dbReference>
<organism evidence="17 18">
    <name type="scientific">Candidatus Arsenophonus lipoptenae</name>
    <dbReference type="NCBI Taxonomy" id="634113"/>
    <lineage>
        <taxon>Bacteria</taxon>
        <taxon>Pseudomonadati</taxon>
        <taxon>Pseudomonadota</taxon>
        <taxon>Gammaproteobacteria</taxon>
        <taxon>Enterobacterales</taxon>
        <taxon>Morganellaceae</taxon>
        <taxon>Arsenophonus</taxon>
    </lineage>
</organism>
<dbReference type="SMART" id="SM00532">
    <property type="entry name" value="LIGANc"/>
    <property type="match status" value="1"/>
</dbReference>
<evidence type="ECO:0000256" key="8">
    <source>
        <dbReference type="ARBA" id="ARBA00022833"/>
    </source>
</evidence>
<dbReference type="FunFam" id="3.30.470.30:FF:000001">
    <property type="entry name" value="DNA ligase"/>
    <property type="match status" value="1"/>
</dbReference>
<evidence type="ECO:0000256" key="13">
    <source>
        <dbReference type="ARBA" id="ARBA00060881"/>
    </source>
</evidence>
<protein>
    <recommendedName>
        <fullName evidence="3 14">DNA ligase</fullName>
        <ecNumber evidence="2 14">6.5.1.2</ecNumber>
    </recommendedName>
    <alternativeName>
        <fullName evidence="14">Polydeoxyribonucleotide synthase [NAD(+)]</fullName>
    </alternativeName>
</protein>
<dbReference type="Gene3D" id="2.40.50.140">
    <property type="entry name" value="Nucleic acid-binding proteins"/>
    <property type="match status" value="1"/>
</dbReference>
<dbReference type="Pfam" id="PF03120">
    <property type="entry name" value="OB_DNA_ligase"/>
    <property type="match status" value="1"/>
</dbReference>
<name>A0A0X9W5W0_9GAMM</name>
<feature type="binding site" evidence="14">
    <location>
        <position position="290"/>
    </location>
    <ligand>
        <name>NAD(+)</name>
        <dbReference type="ChEBI" id="CHEBI:57540"/>
    </ligand>
</feature>
<dbReference type="InterPro" id="IPR001357">
    <property type="entry name" value="BRCT_dom"/>
</dbReference>
<dbReference type="SUPFAM" id="SSF56091">
    <property type="entry name" value="DNA ligase/mRNA capping enzyme, catalytic domain"/>
    <property type="match status" value="1"/>
</dbReference>
<dbReference type="InterPro" id="IPR010994">
    <property type="entry name" value="RuvA_2-like"/>
</dbReference>
<dbReference type="NCBIfam" id="TIGR00575">
    <property type="entry name" value="dnlj"/>
    <property type="match status" value="1"/>
</dbReference>
<dbReference type="Gene3D" id="6.20.10.30">
    <property type="match status" value="1"/>
</dbReference>
<evidence type="ECO:0000256" key="11">
    <source>
        <dbReference type="ARBA" id="ARBA00023204"/>
    </source>
</evidence>
<dbReference type="GO" id="GO:0046872">
    <property type="term" value="F:metal ion binding"/>
    <property type="evidence" value="ECO:0007669"/>
    <property type="project" value="UniProtKB-KW"/>
</dbReference>
<evidence type="ECO:0000256" key="10">
    <source>
        <dbReference type="ARBA" id="ARBA00023027"/>
    </source>
</evidence>
<dbReference type="InterPro" id="IPR004150">
    <property type="entry name" value="NAD_DNA_ligase_OB"/>
</dbReference>
<evidence type="ECO:0000256" key="15">
    <source>
        <dbReference type="RuleBase" id="RU000618"/>
    </source>
</evidence>
<feature type="binding site" evidence="14">
    <location>
        <position position="113"/>
    </location>
    <ligand>
        <name>NAD(+)</name>
        <dbReference type="ChEBI" id="CHEBI:57540"/>
    </ligand>
</feature>
<evidence type="ECO:0000313" key="17">
    <source>
        <dbReference type="EMBL" id="AMA64627.1"/>
    </source>
</evidence>
<feature type="binding site" evidence="14">
    <location>
        <position position="408"/>
    </location>
    <ligand>
        <name>Zn(2+)</name>
        <dbReference type="ChEBI" id="CHEBI:29105"/>
    </ligand>
</feature>
<evidence type="ECO:0000256" key="4">
    <source>
        <dbReference type="ARBA" id="ARBA00022598"/>
    </source>
</evidence>
<feature type="binding site" evidence="14">
    <location>
        <position position="411"/>
    </location>
    <ligand>
        <name>Zn(2+)</name>
        <dbReference type="ChEBI" id="CHEBI:29105"/>
    </ligand>
</feature>
<dbReference type="GO" id="GO:0003911">
    <property type="term" value="F:DNA ligase (NAD+) activity"/>
    <property type="evidence" value="ECO:0007669"/>
    <property type="project" value="UniProtKB-UniRule"/>
</dbReference>
<dbReference type="CDD" id="cd17748">
    <property type="entry name" value="BRCT_DNA_ligase_like"/>
    <property type="match status" value="1"/>
</dbReference>
<feature type="binding site" evidence="14">
    <location>
        <begin position="32"/>
        <end position="36"/>
    </location>
    <ligand>
        <name>NAD(+)</name>
        <dbReference type="ChEBI" id="CHEBI:57540"/>
    </ligand>
</feature>
<evidence type="ECO:0000256" key="6">
    <source>
        <dbReference type="ARBA" id="ARBA00022723"/>
    </source>
</evidence>
<dbReference type="Pfam" id="PF00533">
    <property type="entry name" value="BRCT"/>
    <property type="match status" value="1"/>
</dbReference>
<dbReference type="OrthoDB" id="9759736at2"/>